<dbReference type="Proteomes" id="UP000230002">
    <property type="component" value="Unassembled WGS sequence"/>
</dbReference>
<gene>
    <name evidence="1" type="ORF">GSI_14177</name>
</gene>
<name>A0A2G8RSF3_9APHY</name>
<comment type="caution">
    <text evidence="1">The sequence shown here is derived from an EMBL/GenBank/DDBJ whole genome shotgun (WGS) entry which is preliminary data.</text>
</comment>
<dbReference type="AlphaFoldDB" id="A0A2G8RSF3"/>
<keyword evidence="2" id="KW-1185">Reference proteome</keyword>
<evidence type="ECO:0000313" key="2">
    <source>
        <dbReference type="Proteomes" id="UP000230002"/>
    </source>
</evidence>
<proteinExistence type="predicted"/>
<sequence>MDDVYSGSRVVTEVSLEFRSEAPYLSTSPRLTAQIRWKVLRSLDITVQCPGSRVPSSFHLTEYNFPALTTLRLVNVPLHRDSQLSVLRSLTLKNAARRHELRTDFRRFMQPLCTSYRQLERLTLDHALTDAPNVAKILSTEKPLRLTALSIHDAPGRVSGVLDYLDLASCTELHLATTIRGVRPTDNTPNPFLHLLSANWVCWAPPQLTEMNRVFVEVTTGRHVRMQLAYDPTGPYVPNMESTGALRAAFDVCFEKDPSATVADVMLLQGRTLVGAAETIPLLKMDAVTRIQGMTEKQTQLMGELDYRPDGRLRWFSKVPGQREWKELTL</sequence>
<accession>A0A2G8RSF3</accession>
<dbReference type="EMBL" id="AYKW01000067">
    <property type="protein sequence ID" value="PIL24423.1"/>
    <property type="molecule type" value="Genomic_DNA"/>
</dbReference>
<reference evidence="1 2" key="1">
    <citation type="journal article" date="2015" name="Sci. Rep.">
        <title>Chromosome-level genome map provides insights into diverse defense mechanisms in the medicinal fungus Ganoderma sinense.</title>
        <authorList>
            <person name="Zhu Y."/>
            <person name="Xu J."/>
            <person name="Sun C."/>
            <person name="Zhou S."/>
            <person name="Xu H."/>
            <person name="Nelson D.R."/>
            <person name="Qian J."/>
            <person name="Song J."/>
            <person name="Luo H."/>
            <person name="Xiang L."/>
            <person name="Li Y."/>
            <person name="Xu Z."/>
            <person name="Ji A."/>
            <person name="Wang L."/>
            <person name="Lu S."/>
            <person name="Hayward A."/>
            <person name="Sun W."/>
            <person name="Li X."/>
            <person name="Schwartz D.C."/>
            <person name="Wang Y."/>
            <person name="Chen S."/>
        </authorList>
    </citation>
    <scope>NUCLEOTIDE SEQUENCE [LARGE SCALE GENOMIC DNA]</scope>
    <source>
        <strain evidence="1 2">ZZ0214-1</strain>
    </source>
</reference>
<evidence type="ECO:0000313" key="1">
    <source>
        <dbReference type="EMBL" id="PIL24423.1"/>
    </source>
</evidence>
<dbReference type="OrthoDB" id="10355688at2759"/>
<protein>
    <submittedName>
        <fullName evidence="1">Uncharacterized protein</fullName>
    </submittedName>
</protein>
<organism evidence="1 2">
    <name type="scientific">Ganoderma sinense ZZ0214-1</name>
    <dbReference type="NCBI Taxonomy" id="1077348"/>
    <lineage>
        <taxon>Eukaryota</taxon>
        <taxon>Fungi</taxon>
        <taxon>Dikarya</taxon>
        <taxon>Basidiomycota</taxon>
        <taxon>Agaricomycotina</taxon>
        <taxon>Agaricomycetes</taxon>
        <taxon>Polyporales</taxon>
        <taxon>Polyporaceae</taxon>
        <taxon>Ganoderma</taxon>
    </lineage>
</organism>